<evidence type="ECO:0000259" key="5">
    <source>
        <dbReference type="Pfam" id="PF00108"/>
    </source>
</evidence>
<dbReference type="EMBL" id="NBIV01000059">
    <property type="protein sequence ID" value="PXF45511.1"/>
    <property type="molecule type" value="Genomic_DNA"/>
</dbReference>
<dbReference type="InterPro" id="IPR020617">
    <property type="entry name" value="Thiolase_C"/>
</dbReference>
<dbReference type="Gene3D" id="3.40.47.10">
    <property type="match status" value="2"/>
</dbReference>
<dbReference type="GO" id="GO:0003985">
    <property type="term" value="F:acetyl-CoA C-acetyltransferase activity"/>
    <property type="evidence" value="ECO:0007669"/>
    <property type="project" value="TreeGrafter"/>
</dbReference>
<comment type="caution">
    <text evidence="7">The sequence shown here is derived from an EMBL/GenBank/DDBJ whole genome shotgun (WGS) entry which is preliminary data.</text>
</comment>
<comment type="similarity">
    <text evidence="1 4">Belongs to the thiolase-like superfamily. Thiolase family.</text>
</comment>
<evidence type="ECO:0000256" key="3">
    <source>
        <dbReference type="ARBA" id="ARBA00023315"/>
    </source>
</evidence>
<dbReference type="PANTHER" id="PTHR18919">
    <property type="entry name" value="ACETYL-COA C-ACYLTRANSFERASE"/>
    <property type="match status" value="1"/>
</dbReference>
<reference evidence="7 8" key="1">
    <citation type="journal article" date="2018" name="Mol. Biol. Evol.">
        <title>Analysis of the draft genome of the red seaweed Gracilariopsis chorda provides insights into genome size evolution in Rhodophyta.</title>
        <authorList>
            <person name="Lee J."/>
            <person name="Yang E.C."/>
            <person name="Graf L."/>
            <person name="Yang J.H."/>
            <person name="Qiu H."/>
            <person name="Zel Zion U."/>
            <person name="Chan C.X."/>
            <person name="Stephens T.G."/>
            <person name="Weber A.P.M."/>
            <person name="Boo G.H."/>
            <person name="Boo S.M."/>
            <person name="Kim K.M."/>
            <person name="Shin Y."/>
            <person name="Jung M."/>
            <person name="Lee S.J."/>
            <person name="Yim H.S."/>
            <person name="Lee J.H."/>
            <person name="Bhattacharya D."/>
            <person name="Yoon H.S."/>
        </authorList>
    </citation>
    <scope>NUCLEOTIDE SEQUENCE [LARGE SCALE GENOMIC DNA]</scope>
    <source>
        <strain evidence="7 8">SKKU-2015</strain>
        <tissue evidence="7">Whole body</tissue>
    </source>
</reference>
<dbReference type="InterPro" id="IPR020616">
    <property type="entry name" value="Thiolase_N"/>
</dbReference>
<protein>
    <submittedName>
        <fullName evidence="7">Putative acetyl-CoA acetyltransferase, cytosolic 2</fullName>
    </submittedName>
</protein>
<dbReference type="Pfam" id="PF00108">
    <property type="entry name" value="Thiolase_N"/>
    <property type="match status" value="1"/>
</dbReference>
<proteinExistence type="inferred from homology"/>
<dbReference type="OrthoDB" id="2414733at2759"/>
<keyword evidence="3 4" id="KW-0012">Acyltransferase</keyword>
<gene>
    <name evidence="7" type="ORF">BWQ96_04713</name>
</gene>
<dbReference type="Pfam" id="PF02803">
    <property type="entry name" value="Thiolase_C"/>
    <property type="match status" value="1"/>
</dbReference>
<dbReference type="Proteomes" id="UP000247409">
    <property type="component" value="Unassembled WGS sequence"/>
</dbReference>
<feature type="domain" description="Thiolase N-terminal" evidence="5">
    <location>
        <begin position="55"/>
        <end position="122"/>
    </location>
</feature>
<dbReference type="GO" id="GO:0005739">
    <property type="term" value="C:mitochondrion"/>
    <property type="evidence" value="ECO:0007669"/>
    <property type="project" value="TreeGrafter"/>
</dbReference>
<dbReference type="GO" id="GO:0006635">
    <property type="term" value="P:fatty acid beta-oxidation"/>
    <property type="evidence" value="ECO:0007669"/>
    <property type="project" value="TreeGrafter"/>
</dbReference>
<evidence type="ECO:0000259" key="6">
    <source>
        <dbReference type="Pfam" id="PF02803"/>
    </source>
</evidence>
<keyword evidence="2 4" id="KW-0808">Transferase</keyword>
<evidence type="ECO:0000256" key="4">
    <source>
        <dbReference type="RuleBase" id="RU003557"/>
    </source>
</evidence>
<organism evidence="7 8">
    <name type="scientific">Gracilariopsis chorda</name>
    <dbReference type="NCBI Taxonomy" id="448386"/>
    <lineage>
        <taxon>Eukaryota</taxon>
        <taxon>Rhodophyta</taxon>
        <taxon>Florideophyceae</taxon>
        <taxon>Rhodymeniophycidae</taxon>
        <taxon>Gracilariales</taxon>
        <taxon>Gracilariaceae</taxon>
        <taxon>Gracilariopsis</taxon>
    </lineage>
</organism>
<sequence>MLSPPLGRMTSQFATISADLRAAHAHIATSAEEIAFDDPPAGRAEMLSLNTRLAQVEVVPVVVSEGGKDLCVERDEKCFRTDVSTIKSLSVSFIKDRSGTVTRRNASGLNDGAAALVLVSRSKAVELGLSVLAIIRGFADAKEEPEQFPTAQSLSIPKALERASGSMDEVDEFELNEYFSVVALATSMLLVLPEEKKNLFGGAVCLGHPVGCSGARIVVTLLSVMKHTNSRVEVVGICNGGGGSAAMLFKRTSDTKCCNRNAHGHRKASMTFLLPGSNPRTCVFSV</sequence>
<evidence type="ECO:0000313" key="8">
    <source>
        <dbReference type="Proteomes" id="UP000247409"/>
    </source>
</evidence>
<dbReference type="AlphaFoldDB" id="A0A2V3ITR1"/>
<dbReference type="InterPro" id="IPR016039">
    <property type="entry name" value="Thiolase-like"/>
</dbReference>
<accession>A0A2V3ITR1</accession>
<evidence type="ECO:0000256" key="2">
    <source>
        <dbReference type="ARBA" id="ARBA00022679"/>
    </source>
</evidence>
<keyword evidence="8" id="KW-1185">Reference proteome</keyword>
<evidence type="ECO:0000313" key="7">
    <source>
        <dbReference type="EMBL" id="PXF45511.1"/>
    </source>
</evidence>
<dbReference type="SUPFAM" id="SSF53901">
    <property type="entry name" value="Thiolase-like"/>
    <property type="match status" value="2"/>
</dbReference>
<feature type="domain" description="Thiolase C-terminal" evidence="6">
    <location>
        <begin position="130"/>
        <end position="250"/>
    </location>
</feature>
<evidence type="ECO:0000256" key="1">
    <source>
        <dbReference type="ARBA" id="ARBA00010982"/>
    </source>
</evidence>
<dbReference type="STRING" id="448386.A0A2V3ITR1"/>
<name>A0A2V3ITR1_9FLOR</name>
<dbReference type="PANTHER" id="PTHR18919:SF156">
    <property type="entry name" value="ACETYL-COA ACETYLTRANSFERASE, MITOCHONDRIAL"/>
    <property type="match status" value="1"/>
</dbReference>